<organism evidence="1 2">
    <name type="scientific">Acidocella aquatica</name>
    <dbReference type="NCBI Taxonomy" id="1922313"/>
    <lineage>
        <taxon>Bacteria</taxon>
        <taxon>Pseudomonadati</taxon>
        <taxon>Pseudomonadota</taxon>
        <taxon>Alphaproteobacteria</taxon>
        <taxon>Acetobacterales</taxon>
        <taxon>Acidocellaceae</taxon>
        <taxon>Acidocella</taxon>
    </lineage>
</organism>
<evidence type="ECO:0000313" key="1">
    <source>
        <dbReference type="EMBL" id="GLR69088.1"/>
    </source>
</evidence>
<evidence type="ECO:0000313" key="2">
    <source>
        <dbReference type="Proteomes" id="UP001156641"/>
    </source>
</evidence>
<keyword evidence="2" id="KW-1185">Reference proteome</keyword>
<gene>
    <name evidence="1" type="ORF">GCM10010909_37760</name>
</gene>
<protein>
    <submittedName>
        <fullName evidence="1">Uncharacterized protein</fullName>
    </submittedName>
</protein>
<dbReference type="EMBL" id="BSOS01000130">
    <property type="protein sequence ID" value="GLR69088.1"/>
    <property type="molecule type" value="Genomic_DNA"/>
</dbReference>
<proteinExistence type="predicted"/>
<accession>A0ABQ6ACN1</accession>
<comment type="caution">
    <text evidence="1">The sequence shown here is derived from an EMBL/GenBank/DDBJ whole genome shotgun (WGS) entry which is preliminary data.</text>
</comment>
<name>A0ABQ6ACN1_9PROT</name>
<sequence>MAVLVALSGGAQGMAPGPLSAIASAIDLAAVTKAADQRLGPTARAQKQPGRQIVTVTIIATAGALRAGTDQTWTDARIGGILALHLCPAQCGARRRA</sequence>
<reference evidence="2" key="1">
    <citation type="journal article" date="2019" name="Int. J. Syst. Evol. Microbiol.">
        <title>The Global Catalogue of Microorganisms (GCM) 10K type strain sequencing project: providing services to taxonomists for standard genome sequencing and annotation.</title>
        <authorList>
            <consortium name="The Broad Institute Genomics Platform"/>
            <consortium name="The Broad Institute Genome Sequencing Center for Infectious Disease"/>
            <person name="Wu L."/>
            <person name="Ma J."/>
        </authorList>
    </citation>
    <scope>NUCLEOTIDE SEQUENCE [LARGE SCALE GENOMIC DNA]</scope>
    <source>
        <strain evidence="2">NBRC 112502</strain>
    </source>
</reference>
<dbReference type="Proteomes" id="UP001156641">
    <property type="component" value="Unassembled WGS sequence"/>
</dbReference>